<gene>
    <name evidence="2" type="ORF">IGS68_17400</name>
</gene>
<evidence type="ECO:0000313" key="3">
    <source>
        <dbReference type="Proteomes" id="UP000595197"/>
    </source>
</evidence>
<dbReference type="InterPro" id="IPR031321">
    <property type="entry name" value="UCP012641"/>
</dbReference>
<dbReference type="Pfam" id="PF10005">
    <property type="entry name" value="Zn_ribbon_DZR_6"/>
    <property type="match status" value="1"/>
</dbReference>
<dbReference type="Proteomes" id="UP000595197">
    <property type="component" value="Chromosome"/>
</dbReference>
<dbReference type="PIRSF" id="PIRSF012641">
    <property type="entry name" value="UCP012641"/>
    <property type="match status" value="1"/>
</dbReference>
<evidence type="ECO:0000313" key="2">
    <source>
        <dbReference type="EMBL" id="QQP87849.1"/>
    </source>
</evidence>
<protein>
    <submittedName>
        <fullName evidence="2">Zinc-binding peptidase</fullName>
    </submittedName>
</protein>
<name>A0ABX7B0I8_9PROT</name>
<dbReference type="Pfam" id="PF15887">
    <property type="entry name" value="Peptidase_Mx"/>
    <property type="match status" value="1"/>
</dbReference>
<reference evidence="2" key="1">
    <citation type="submission" date="2021-02" db="EMBL/GenBank/DDBJ databases">
        <title>Skermanella TT6 skin isolate.</title>
        <authorList>
            <person name="Lee K."/>
            <person name="Ganzorig M."/>
        </authorList>
    </citation>
    <scope>NUCLEOTIDE SEQUENCE</scope>
    <source>
        <strain evidence="2">TT6</strain>
    </source>
</reference>
<dbReference type="Gene3D" id="3.40.390.70">
    <property type="match status" value="1"/>
</dbReference>
<dbReference type="RefSeq" id="WP_201071871.1">
    <property type="nucleotide sequence ID" value="NZ_CP067420.1"/>
</dbReference>
<accession>A0ABX7B0I8</accession>
<organism evidence="2 3">
    <name type="scientific">Skermanella cutis</name>
    <dbReference type="NCBI Taxonomy" id="2775420"/>
    <lineage>
        <taxon>Bacteria</taxon>
        <taxon>Pseudomonadati</taxon>
        <taxon>Pseudomonadota</taxon>
        <taxon>Alphaproteobacteria</taxon>
        <taxon>Rhodospirillales</taxon>
        <taxon>Azospirillaceae</taxon>
        <taxon>Skermanella</taxon>
    </lineage>
</organism>
<sequence>MKLFECESCGQPLYFENTVCESCGHRLGYVPEVNKVTALEPEGEAWRALGAPGTLYKFCRNAEVDACNWLLPADSAEPHCAACRHNRTIPDLSDAENMARWRKLEMAKHHLFYTMLKLKLPLKNRTDDPEGGLAFDFLSDQVDADGNVTTVLTGHDNGLITINVAEADDAEREKRRTQMQEPYRTLLGHFRHEVGHYFWDKLVRDAGEESLAKFREMFGDERADYGQALQTHYNNGPPADWQDNFVSTYATAHPWEDFAETWAHYLHIVDTLETARSFGMKIRPRIRKGHELQAEVDFDPHKARDIEDLIDNWLPLTYAVNALNRSMGQPDLYPFILSPAVIAKLGYMHDLTH</sequence>
<proteinExistence type="predicted"/>
<dbReference type="InterPro" id="IPR011201">
    <property type="entry name" value="Zinc-ribbon_6_bact"/>
</dbReference>
<keyword evidence="3" id="KW-1185">Reference proteome</keyword>
<dbReference type="EMBL" id="CP067420">
    <property type="protein sequence ID" value="QQP87849.1"/>
    <property type="molecule type" value="Genomic_DNA"/>
</dbReference>
<evidence type="ECO:0000259" key="1">
    <source>
        <dbReference type="Pfam" id="PF10005"/>
    </source>
</evidence>
<feature type="domain" description="Zinc-ribbon" evidence="1">
    <location>
        <begin position="3"/>
        <end position="94"/>
    </location>
</feature>